<accession>H2ECK3</accession>
<name>H2ECK3_9VIRU</name>
<keyword evidence="1" id="KW-0472">Membrane</keyword>
<feature type="transmembrane region" description="Helical" evidence="1">
    <location>
        <begin position="6"/>
        <end position="26"/>
    </location>
</feature>
<keyword evidence="1" id="KW-1133">Transmembrane helix</keyword>
<evidence type="ECO:0000313" key="2">
    <source>
        <dbReference type="EMBL" id="AEX62126.1"/>
    </source>
</evidence>
<proteinExistence type="predicted"/>
<keyword evidence="1" id="KW-0812">Transmembrane</keyword>
<protein>
    <submittedName>
        <fullName evidence="2">Uncharacterized protein</fullName>
    </submittedName>
</protein>
<sequence length="37" mass="4503">MNSFCYQINILDYLTIFFSTFLSKIIEKNKYFNIKSD</sequence>
<organism evidence="2">
    <name type="scientific">Megavirus courdo7</name>
    <dbReference type="NCBI Taxonomy" id="1128135"/>
    <lineage>
        <taxon>Viruses</taxon>
        <taxon>Varidnaviria</taxon>
        <taxon>Bamfordvirae</taxon>
        <taxon>Nucleocytoviricota</taxon>
        <taxon>Megaviricetes</taxon>
        <taxon>Imitervirales</taxon>
        <taxon>Mimiviridae</taxon>
        <taxon>Megamimivirinae</taxon>
        <taxon>Megavirus</taxon>
    </lineage>
</organism>
<evidence type="ECO:0000256" key="1">
    <source>
        <dbReference type="SAM" id="Phobius"/>
    </source>
</evidence>
<gene>
    <name evidence="2" type="ORF">c7_L1264</name>
</gene>
<reference evidence="2" key="1">
    <citation type="submission" date="2011-10" db="EMBL/GenBank/DDBJ databases">
        <title>Provirophages and transpovirons: unique mobilome of giant viruses.</title>
        <authorList>
            <person name="Desnues C."/>
            <person name="LaScola B."/>
            <person name="Yutin N."/>
            <person name="Fournous G."/>
            <person name="Koonin E."/>
            <person name="Raoult D."/>
        </authorList>
    </citation>
    <scope>NUCLEOTIDE SEQUENCE</scope>
    <source>
        <strain evidence="2">Mv13-c7</strain>
    </source>
</reference>
<dbReference type="EMBL" id="JN885993">
    <property type="protein sequence ID" value="AEX62126.1"/>
    <property type="molecule type" value="Genomic_DNA"/>
</dbReference>